<dbReference type="EMBL" id="JABAIL010000003">
    <property type="protein sequence ID" value="NLR91379.1"/>
    <property type="molecule type" value="Genomic_DNA"/>
</dbReference>
<evidence type="ECO:0000313" key="2">
    <source>
        <dbReference type="Proteomes" id="UP000585050"/>
    </source>
</evidence>
<name>A0A7X8SJI2_9BACT</name>
<dbReference type="RefSeq" id="WP_168882104.1">
    <property type="nucleotide sequence ID" value="NZ_JABAIL010000003.1"/>
</dbReference>
<proteinExistence type="predicted"/>
<reference evidence="1 2" key="1">
    <citation type="submission" date="2020-04" db="EMBL/GenBank/DDBJ databases">
        <title>Flammeovirga sp. SR4, a novel species isolated from seawater.</title>
        <authorList>
            <person name="Wang X."/>
        </authorList>
    </citation>
    <scope>NUCLEOTIDE SEQUENCE [LARGE SCALE GENOMIC DNA]</scope>
    <source>
        <strain evidence="1 2">SR4</strain>
    </source>
</reference>
<organism evidence="1 2">
    <name type="scientific">Flammeovirga agarivorans</name>
    <dbReference type="NCBI Taxonomy" id="2726742"/>
    <lineage>
        <taxon>Bacteria</taxon>
        <taxon>Pseudomonadati</taxon>
        <taxon>Bacteroidota</taxon>
        <taxon>Cytophagia</taxon>
        <taxon>Cytophagales</taxon>
        <taxon>Flammeovirgaceae</taxon>
        <taxon>Flammeovirga</taxon>
    </lineage>
</organism>
<evidence type="ECO:0000313" key="1">
    <source>
        <dbReference type="EMBL" id="NLR91379.1"/>
    </source>
</evidence>
<gene>
    <name evidence="1" type="ORF">HGP29_09195</name>
</gene>
<sequence>MKIDKSNIAPYLASKREEALVNFKNLKEVDPKFKNLVDELESFNFEEYSLELEEEILANVEDWWTNPQKGINPEEKLQAILIEIEDNIYYNEVSALSYGIVDWEDFEVSTESISMGYSYDFAKGFYGMPGITLEYCNPLAELESNYADRSLIKMKGYKELRKVFTSYGLESIHKAFTKLEEEGELFQLNGISNLMILIGDHDSGEAFPILVRGI</sequence>
<accession>A0A7X8SJI2</accession>
<protein>
    <submittedName>
        <fullName evidence="1">Uncharacterized protein</fullName>
    </submittedName>
</protein>
<dbReference type="Proteomes" id="UP000585050">
    <property type="component" value="Unassembled WGS sequence"/>
</dbReference>
<keyword evidence="2" id="KW-1185">Reference proteome</keyword>
<dbReference type="AlphaFoldDB" id="A0A7X8SJI2"/>
<comment type="caution">
    <text evidence="1">The sequence shown here is derived from an EMBL/GenBank/DDBJ whole genome shotgun (WGS) entry which is preliminary data.</text>
</comment>